<gene>
    <name evidence="1" type="ORF">BEI63_21695</name>
</gene>
<dbReference type="Proteomes" id="UP000094869">
    <property type="component" value="Unassembled WGS sequence"/>
</dbReference>
<evidence type="ECO:0000313" key="1">
    <source>
        <dbReference type="EMBL" id="ODR50545.1"/>
    </source>
</evidence>
<keyword evidence="2" id="KW-1185">Reference proteome</keyword>
<comment type="caution">
    <text evidence="1">The sequence shown here is derived from an EMBL/GenBank/DDBJ whole genome shotgun (WGS) entry which is preliminary data.</text>
</comment>
<proteinExistence type="predicted"/>
<organism evidence="1 2">
    <name type="scientific">Eisenbergiella tayi</name>
    <dbReference type="NCBI Taxonomy" id="1432052"/>
    <lineage>
        <taxon>Bacteria</taxon>
        <taxon>Bacillati</taxon>
        <taxon>Bacillota</taxon>
        <taxon>Clostridia</taxon>
        <taxon>Lachnospirales</taxon>
        <taxon>Lachnospiraceae</taxon>
        <taxon>Eisenbergiella</taxon>
    </lineage>
</organism>
<dbReference type="EMBL" id="MEHD01000035">
    <property type="protein sequence ID" value="ODR50545.1"/>
    <property type="molecule type" value="Genomic_DNA"/>
</dbReference>
<sequence>MSEGERCVCVLWPSFKKGVFLNIPFRRNSADAAELLAVLGGGFEPEGVALVRQAAKGSRISAERNIKKHLLFFRWVTEHIHSAPSRSRRKQGRRGRAA</sequence>
<name>A0ABX3AES5_9FIRM</name>
<reference evidence="1 2" key="1">
    <citation type="submission" date="2016-08" db="EMBL/GenBank/DDBJ databases">
        <title>Characterization of Isolates of Eisenbergiella tayi Derived from Blood Cultures, Using Whole Genome Sequencing.</title>
        <authorList>
            <person name="Bernier A.-M."/>
            <person name="Burdz T."/>
            <person name="Wiebe D."/>
            <person name="Bernard K."/>
        </authorList>
    </citation>
    <scope>NUCLEOTIDE SEQUENCE [LARGE SCALE GENOMIC DNA]</scope>
    <source>
        <strain evidence="1 2">NML120146</strain>
    </source>
</reference>
<protein>
    <submittedName>
        <fullName evidence="1">Uncharacterized protein</fullName>
    </submittedName>
</protein>
<evidence type="ECO:0000313" key="2">
    <source>
        <dbReference type="Proteomes" id="UP000094869"/>
    </source>
</evidence>
<accession>A0ABX3AES5</accession>